<proteinExistence type="inferred from homology"/>
<evidence type="ECO:0000313" key="3">
    <source>
        <dbReference type="EMBL" id="MBB5083281.1"/>
    </source>
</evidence>
<dbReference type="PRINTS" id="PR00080">
    <property type="entry name" value="SDRFAMILY"/>
</dbReference>
<dbReference type="InterPro" id="IPR036291">
    <property type="entry name" value="NAD(P)-bd_dom_sf"/>
</dbReference>
<keyword evidence="4" id="KW-1185">Reference proteome</keyword>
<protein>
    <submittedName>
        <fullName evidence="3">NAD(P)-dependent dehydrogenase (Short-subunit alcohol dehydrogenase family)</fullName>
    </submittedName>
</protein>
<dbReference type="PRINTS" id="PR00081">
    <property type="entry name" value="GDHRDH"/>
</dbReference>
<dbReference type="FunFam" id="3.40.50.720:FF:000084">
    <property type="entry name" value="Short-chain dehydrogenase reductase"/>
    <property type="match status" value="1"/>
</dbReference>
<dbReference type="Pfam" id="PF13561">
    <property type="entry name" value="adh_short_C2"/>
    <property type="match status" value="1"/>
</dbReference>
<comment type="caution">
    <text evidence="3">The sequence shown here is derived from an EMBL/GenBank/DDBJ whole genome shotgun (WGS) entry which is preliminary data.</text>
</comment>
<evidence type="ECO:0000313" key="4">
    <source>
        <dbReference type="Proteomes" id="UP000568380"/>
    </source>
</evidence>
<dbReference type="SUPFAM" id="SSF51735">
    <property type="entry name" value="NAD(P)-binding Rossmann-fold domains"/>
    <property type="match status" value="1"/>
</dbReference>
<dbReference type="PANTHER" id="PTHR24321:SF8">
    <property type="entry name" value="ESTRADIOL 17-BETA-DEHYDROGENASE 8-RELATED"/>
    <property type="match status" value="1"/>
</dbReference>
<dbReference type="PANTHER" id="PTHR24321">
    <property type="entry name" value="DEHYDROGENASES, SHORT CHAIN"/>
    <property type="match status" value="1"/>
</dbReference>
<dbReference type="AlphaFoldDB" id="A0A7W8ABM4"/>
<comment type="similarity">
    <text evidence="1">Belongs to the short-chain dehydrogenases/reductases (SDR) family.</text>
</comment>
<keyword evidence="2" id="KW-0560">Oxidoreductase</keyword>
<gene>
    <name evidence="3" type="ORF">HNR40_008784</name>
</gene>
<dbReference type="GO" id="GO:0016491">
    <property type="term" value="F:oxidoreductase activity"/>
    <property type="evidence" value="ECO:0007669"/>
    <property type="project" value="UniProtKB-KW"/>
</dbReference>
<dbReference type="Gene3D" id="3.40.50.720">
    <property type="entry name" value="NAD(P)-binding Rossmann-like Domain"/>
    <property type="match status" value="1"/>
</dbReference>
<dbReference type="InterPro" id="IPR002347">
    <property type="entry name" value="SDR_fam"/>
</dbReference>
<dbReference type="CDD" id="cd05233">
    <property type="entry name" value="SDR_c"/>
    <property type="match status" value="1"/>
</dbReference>
<sequence>MAAREGARVGVVDVLAAERGFAVQADITSGEQVRSAVAEIAHELGTISVLVNNAGRNAYYDPVEMTEAEWDEVFAIDLKAAWMMSQAVLPGMKAAGRGAIVNVASIHARLTTRGMFPYAAAKSGLVGLTRSLALEVGPHGVRVNAVSPGWTATRLVEDYLDRHPDPGERARVEGLHPMGRMGSPHQVAEVICFLASDAAGFVTGAEWAVDGGMSARFP</sequence>
<dbReference type="PROSITE" id="PS00061">
    <property type="entry name" value="ADH_SHORT"/>
    <property type="match status" value="1"/>
</dbReference>
<dbReference type="InterPro" id="IPR020904">
    <property type="entry name" value="Sc_DH/Rdtase_CS"/>
</dbReference>
<dbReference type="Proteomes" id="UP000568380">
    <property type="component" value="Unassembled WGS sequence"/>
</dbReference>
<evidence type="ECO:0000256" key="2">
    <source>
        <dbReference type="ARBA" id="ARBA00023002"/>
    </source>
</evidence>
<evidence type="ECO:0000256" key="1">
    <source>
        <dbReference type="ARBA" id="ARBA00006484"/>
    </source>
</evidence>
<reference evidence="3 4" key="1">
    <citation type="submission" date="2020-08" db="EMBL/GenBank/DDBJ databases">
        <title>Genomic Encyclopedia of Type Strains, Phase IV (KMG-IV): sequencing the most valuable type-strain genomes for metagenomic binning, comparative biology and taxonomic classification.</title>
        <authorList>
            <person name="Goeker M."/>
        </authorList>
    </citation>
    <scope>NUCLEOTIDE SEQUENCE [LARGE SCALE GENOMIC DNA]</scope>
    <source>
        <strain evidence="3 4">DSM 45385</strain>
    </source>
</reference>
<name>A0A7W8ABM4_9ACTN</name>
<organism evidence="3 4">
    <name type="scientific">Nonomuraea endophytica</name>
    <dbReference type="NCBI Taxonomy" id="714136"/>
    <lineage>
        <taxon>Bacteria</taxon>
        <taxon>Bacillati</taxon>
        <taxon>Actinomycetota</taxon>
        <taxon>Actinomycetes</taxon>
        <taxon>Streptosporangiales</taxon>
        <taxon>Streptosporangiaceae</taxon>
        <taxon>Nonomuraea</taxon>
    </lineage>
</organism>
<accession>A0A7W8ABM4</accession>
<dbReference type="EMBL" id="JACHIN010000016">
    <property type="protein sequence ID" value="MBB5083281.1"/>
    <property type="molecule type" value="Genomic_DNA"/>
</dbReference>